<evidence type="ECO:0000313" key="3">
    <source>
        <dbReference type="Proteomes" id="UP001244341"/>
    </source>
</evidence>
<dbReference type="Proteomes" id="UP001244341">
    <property type="component" value="Chromosome 6b"/>
</dbReference>
<feature type="domain" description="Right handed beta helix" evidence="1">
    <location>
        <begin position="21"/>
        <end position="151"/>
    </location>
</feature>
<dbReference type="InterPro" id="IPR011050">
    <property type="entry name" value="Pectin_lyase_fold/virulence"/>
</dbReference>
<name>A0ABY8U2A9_TETOB</name>
<organism evidence="2 3">
    <name type="scientific">Tetradesmus obliquus</name>
    <name type="common">Green alga</name>
    <name type="synonym">Acutodesmus obliquus</name>
    <dbReference type="NCBI Taxonomy" id="3088"/>
    <lineage>
        <taxon>Eukaryota</taxon>
        <taxon>Viridiplantae</taxon>
        <taxon>Chlorophyta</taxon>
        <taxon>core chlorophytes</taxon>
        <taxon>Chlorophyceae</taxon>
        <taxon>CS clade</taxon>
        <taxon>Sphaeropleales</taxon>
        <taxon>Scenedesmaceae</taxon>
        <taxon>Tetradesmus</taxon>
    </lineage>
</organism>
<proteinExistence type="predicted"/>
<keyword evidence="3" id="KW-1185">Reference proteome</keyword>
<dbReference type="InterPro" id="IPR012334">
    <property type="entry name" value="Pectin_lyas_fold"/>
</dbReference>
<gene>
    <name evidence="2" type="ORF">OEZ85_002128</name>
</gene>
<dbReference type="Pfam" id="PF13229">
    <property type="entry name" value="Beta_helix"/>
    <property type="match status" value="1"/>
</dbReference>
<dbReference type="Gene3D" id="2.160.20.10">
    <property type="entry name" value="Single-stranded right-handed beta-helix, Pectin lyase-like"/>
    <property type="match status" value="1"/>
</dbReference>
<evidence type="ECO:0000313" key="2">
    <source>
        <dbReference type="EMBL" id="WIA15490.1"/>
    </source>
</evidence>
<dbReference type="PANTHER" id="PTHR11319:SF35">
    <property type="entry name" value="OUTER MEMBRANE PROTEIN PMPC-RELATED"/>
    <property type="match status" value="1"/>
</dbReference>
<dbReference type="SUPFAM" id="SSF51126">
    <property type="entry name" value="Pectin lyase-like"/>
    <property type="match status" value="1"/>
</dbReference>
<sequence length="225" mass="22892">MNTAGAVQGGGQASITIHSSTFGSNTMNKWDDIPAGILTFYDNSTASVSWSNFRRNTARFDVAIALYGSAQANITSCVFDHNTATKKGGTLSAYDTSQVYLNSCEFSSNKGGAVALDADAAATISSCTFTANEADDSGAALYAGGSSSVNVTLTKLINNSAAFSGGEVAPIPDTCEPCLPGFYSLDPAAAVCSGCPGGAECPGGAAMVPLPGWWHSAATSAQMHR</sequence>
<accession>A0ABY8U2A9</accession>
<dbReference type="InterPro" id="IPR039448">
    <property type="entry name" value="Beta_helix"/>
</dbReference>
<reference evidence="2 3" key="1">
    <citation type="submission" date="2023-05" db="EMBL/GenBank/DDBJ databases">
        <title>A 100% complete, gapless, phased diploid assembly of the Scenedesmus obliquus UTEX 3031 genome.</title>
        <authorList>
            <person name="Biondi T.C."/>
            <person name="Hanschen E.R."/>
            <person name="Kwon T."/>
            <person name="Eng W."/>
            <person name="Kruse C.P.S."/>
            <person name="Koehler S.I."/>
            <person name="Kunde Y."/>
            <person name="Gleasner C.D."/>
            <person name="You Mak K.T."/>
            <person name="Polle J."/>
            <person name="Hovde B.T."/>
            <person name="Starkenburg S.R."/>
        </authorList>
    </citation>
    <scope>NUCLEOTIDE SEQUENCE [LARGE SCALE GENOMIC DNA]</scope>
    <source>
        <strain evidence="2 3">DOE0152z</strain>
    </source>
</reference>
<evidence type="ECO:0000259" key="1">
    <source>
        <dbReference type="Pfam" id="PF13229"/>
    </source>
</evidence>
<protein>
    <recommendedName>
        <fullName evidence="1">Right handed beta helix domain-containing protein</fullName>
    </recommendedName>
</protein>
<dbReference type="PANTHER" id="PTHR11319">
    <property type="entry name" value="G PROTEIN-COUPLED RECEPTOR-RELATED"/>
    <property type="match status" value="1"/>
</dbReference>
<dbReference type="EMBL" id="CP126213">
    <property type="protein sequence ID" value="WIA15490.1"/>
    <property type="molecule type" value="Genomic_DNA"/>
</dbReference>